<dbReference type="AlphaFoldDB" id="A0A9W4FGV9"/>
<keyword evidence="1" id="KW-0812">Transmembrane</keyword>
<dbReference type="KEGG" id="mgau:MGALJ_44210"/>
<dbReference type="Proteomes" id="UP000465785">
    <property type="component" value="Chromosome"/>
</dbReference>
<feature type="transmembrane region" description="Helical" evidence="1">
    <location>
        <begin position="75"/>
        <end position="94"/>
    </location>
</feature>
<sequence>MNADGSVSVVAHGLGGSADLPIPFTYALIGAAWALTFTFAVVALAWRKPRFGSEKPGRELPPWVTAAVDAPATRWVVGIAGLALAVWVGLVAFFGPQNAESPLPGVFYVLMWVGLVALSVLFGPVWRALSPVRTVHRLLGGKSLRDYPAALGYWPAAFGLFAFVWLELASPDPGSLAAIRIWLLIYLIVTLAGAFVCGARWCARADPFEVYGIVVSRLSALRRNRNGRIAIGNPFDHLPSLPIRPGIVAVLSVLLGSTAFDSFSARPQWRTFIDETAGSVTAATLINTAALFVFAGVVAATFWLAARATGGVDREQRRLLPGQMAHSLIPIVVGYVFAHYLTYLVERGQQTVYLLLGVDADVNYILSLHPSLLATVKVGFVVVGHVAGVIAAHDRALHLLPKTHQLTRSARDDAGDGGLHLHRAVPVVRRVSSGYAGADHHRRSERLLRRRFAGGDARRRSRQRHQRAAGR</sequence>
<evidence type="ECO:0000256" key="1">
    <source>
        <dbReference type="SAM" id="Phobius"/>
    </source>
</evidence>
<feature type="transmembrane region" description="Helical" evidence="1">
    <location>
        <begin position="285"/>
        <end position="306"/>
    </location>
</feature>
<organism evidence="2 3">
    <name type="scientific">Mycobacterium gallinarum</name>
    <dbReference type="NCBI Taxonomy" id="39689"/>
    <lineage>
        <taxon>Bacteria</taxon>
        <taxon>Bacillati</taxon>
        <taxon>Actinomycetota</taxon>
        <taxon>Actinomycetes</taxon>
        <taxon>Mycobacteriales</taxon>
        <taxon>Mycobacteriaceae</taxon>
        <taxon>Mycobacterium</taxon>
    </lineage>
</organism>
<proteinExistence type="predicted"/>
<keyword evidence="1" id="KW-0472">Membrane</keyword>
<feature type="transmembrane region" description="Helical" evidence="1">
    <location>
        <begin position="24"/>
        <end position="46"/>
    </location>
</feature>
<feature type="transmembrane region" description="Helical" evidence="1">
    <location>
        <begin position="147"/>
        <end position="166"/>
    </location>
</feature>
<dbReference type="EMBL" id="AP022601">
    <property type="protein sequence ID" value="BBY94752.1"/>
    <property type="molecule type" value="Genomic_DNA"/>
</dbReference>
<evidence type="ECO:0000313" key="3">
    <source>
        <dbReference type="Proteomes" id="UP000465785"/>
    </source>
</evidence>
<feature type="transmembrane region" description="Helical" evidence="1">
    <location>
        <begin position="178"/>
        <end position="199"/>
    </location>
</feature>
<keyword evidence="3" id="KW-1185">Reference proteome</keyword>
<accession>A0A9W4FGV9</accession>
<feature type="transmembrane region" description="Helical" evidence="1">
    <location>
        <begin position="106"/>
        <end position="126"/>
    </location>
</feature>
<gene>
    <name evidence="2" type="ORF">MGALJ_44210</name>
</gene>
<evidence type="ECO:0000313" key="2">
    <source>
        <dbReference type="EMBL" id="BBY94752.1"/>
    </source>
</evidence>
<protein>
    <submittedName>
        <fullName evidence="2">Uncharacterized protein</fullName>
    </submittedName>
</protein>
<feature type="transmembrane region" description="Helical" evidence="1">
    <location>
        <begin position="327"/>
        <end position="345"/>
    </location>
</feature>
<reference evidence="2 3" key="1">
    <citation type="journal article" date="2019" name="Emerg. Microbes Infect.">
        <title>Comprehensive subspecies identification of 175 nontuberculous mycobacteria species based on 7547 genomic profiles.</title>
        <authorList>
            <person name="Matsumoto Y."/>
            <person name="Kinjo T."/>
            <person name="Motooka D."/>
            <person name="Nabeya D."/>
            <person name="Jung N."/>
            <person name="Uechi K."/>
            <person name="Horii T."/>
            <person name="Iida T."/>
            <person name="Fujita J."/>
            <person name="Nakamura S."/>
        </authorList>
    </citation>
    <scope>NUCLEOTIDE SEQUENCE [LARGE SCALE GENOMIC DNA]</scope>
    <source>
        <strain evidence="2 3">JCM 6399</strain>
    </source>
</reference>
<name>A0A9W4FGV9_9MYCO</name>
<keyword evidence="1" id="KW-1133">Transmembrane helix</keyword>